<dbReference type="SUPFAM" id="SSF53335">
    <property type="entry name" value="S-adenosyl-L-methionine-dependent methyltransferases"/>
    <property type="match status" value="1"/>
</dbReference>
<dbReference type="Gene3D" id="3.40.50.150">
    <property type="entry name" value="Vaccinia Virus protein VP39"/>
    <property type="match status" value="1"/>
</dbReference>
<evidence type="ECO:0000259" key="1">
    <source>
        <dbReference type="SMART" id="SM00470"/>
    </source>
</evidence>
<dbReference type="Pfam" id="PF13489">
    <property type="entry name" value="Methyltransf_23"/>
    <property type="match status" value="1"/>
</dbReference>
<dbReference type="Gene3D" id="3.90.1530.10">
    <property type="entry name" value="Conserved hypothetical protein from pyrococcus furiosus pfu- 392566-001, ParB domain"/>
    <property type="match status" value="1"/>
</dbReference>
<name>A0A212K7H4_9BACT</name>
<evidence type="ECO:0000313" key="2">
    <source>
        <dbReference type="EMBL" id="SBW07455.1"/>
    </source>
</evidence>
<organism evidence="2">
    <name type="scientific">uncultured Desulfovibrio sp</name>
    <dbReference type="NCBI Taxonomy" id="167968"/>
    <lineage>
        <taxon>Bacteria</taxon>
        <taxon>Pseudomonadati</taxon>
        <taxon>Thermodesulfobacteriota</taxon>
        <taxon>Desulfovibrionia</taxon>
        <taxon>Desulfovibrionales</taxon>
        <taxon>Desulfovibrionaceae</taxon>
        <taxon>Desulfovibrio</taxon>
        <taxon>environmental samples</taxon>
    </lineage>
</organism>
<dbReference type="SUPFAM" id="SSF110849">
    <property type="entry name" value="ParB/Sulfiredoxin"/>
    <property type="match status" value="1"/>
</dbReference>
<reference evidence="2" key="1">
    <citation type="submission" date="2016-04" db="EMBL/GenBank/DDBJ databases">
        <authorList>
            <person name="Evans L.H."/>
            <person name="Alamgir A."/>
            <person name="Owens N."/>
            <person name="Weber N.D."/>
            <person name="Virtaneva K."/>
            <person name="Barbian K."/>
            <person name="Babar A."/>
            <person name="Rosenke K."/>
        </authorList>
    </citation>
    <scope>NUCLEOTIDE SEQUENCE</scope>
    <source>
        <strain evidence="2">92-2</strain>
    </source>
</reference>
<dbReference type="RefSeq" id="WP_296936543.1">
    <property type="nucleotide sequence ID" value="NZ_LT598928.1"/>
</dbReference>
<sequence length="507" mass="55643">MSKIELVPVASLRPALYNPREADGERLELVRLSLQKLGFLLPLVATVDGEILSGHQRHSEAVRMGATHVPVMLVDVPEAQRRGINILFNRATNDITITATEQDMADALSSAGVRTLAETLPDIPVDSPAFFPCMSAQMAEVAPLARQNVFSFVRHAANVGRMLARLHVQLPIVATPDGTVVNGVGRLEAAARKGRKQIAVVTLAEDKAALARAMLNLLSMDFRFTGENADFLRYGSFRRAWLKRSFLGTAFVLPVFSHKRLADVSLADPHFLAKWKAACGENILDFGSGQGDEARMLREAGIRVTEFEPYPAERNIVSRERGRLFAMQFLAAVRRKEAFSAIFVSSVLNSVPFPEDREHVLRIVAALCSPETVVYAAARGKNGSDWQWLTTGEAMSARASRVCGFKLASEDGIVLGDIAANPKAQKFFGKEEFHALFARHFGEVTVGKADSMVTARCRNPLFMLPQQLAESLRFEFNLPYPGNKRMGLAKLALEAFSVRLGLNLGAI</sequence>
<feature type="domain" description="ParB-like N-terminal" evidence="1">
    <location>
        <begin position="5"/>
        <end position="90"/>
    </location>
</feature>
<dbReference type="SMART" id="SM00470">
    <property type="entry name" value="ParB"/>
    <property type="match status" value="1"/>
</dbReference>
<dbReference type="AlphaFoldDB" id="A0A212K7H4"/>
<proteinExistence type="predicted"/>
<dbReference type="InterPro" id="IPR029063">
    <property type="entry name" value="SAM-dependent_MTases_sf"/>
</dbReference>
<dbReference type="InterPro" id="IPR036086">
    <property type="entry name" value="ParB/Sulfiredoxin_sf"/>
</dbReference>
<gene>
    <name evidence="2" type="ORF">KM92DES2_12337</name>
</gene>
<protein>
    <recommendedName>
        <fullName evidence="1">ParB-like N-terminal domain-containing protein</fullName>
    </recommendedName>
</protein>
<accession>A0A212K7H4</accession>
<dbReference type="EMBL" id="FLUP01000001">
    <property type="protein sequence ID" value="SBW07455.1"/>
    <property type="molecule type" value="Genomic_DNA"/>
</dbReference>
<dbReference type="InterPro" id="IPR003115">
    <property type="entry name" value="ParB_N"/>
</dbReference>